<dbReference type="Gene3D" id="3.40.50.2000">
    <property type="entry name" value="Glycogen Phosphorylase B"/>
    <property type="match status" value="2"/>
</dbReference>
<feature type="compositionally biased region" description="Polar residues" evidence="2">
    <location>
        <begin position="635"/>
        <end position="651"/>
    </location>
</feature>
<comment type="caution">
    <text evidence="5">The sequence shown here is derived from an EMBL/GenBank/DDBJ whole genome shotgun (WGS) entry which is preliminary data.</text>
</comment>
<dbReference type="InterPro" id="IPR010610">
    <property type="entry name" value="EryCIII-like_C"/>
</dbReference>
<dbReference type="PANTHER" id="PTHR48050">
    <property type="entry name" value="STEROL 3-BETA-GLUCOSYLTRANSFERASE"/>
    <property type="match status" value="1"/>
</dbReference>
<dbReference type="InterPro" id="IPR002213">
    <property type="entry name" value="UDP_glucos_trans"/>
</dbReference>
<feature type="domain" description="Glycosyltransferase family 28 N-terminal" evidence="3">
    <location>
        <begin position="72"/>
        <end position="130"/>
    </location>
</feature>
<dbReference type="InterPro" id="IPR004276">
    <property type="entry name" value="GlycoTrans_28_N"/>
</dbReference>
<keyword evidence="6" id="KW-1185">Reference proteome</keyword>
<dbReference type="InterPro" id="IPR050426">
    <property type="entry name" value="Glycosyltransferase_28"/>
</dbReference>
<feature type="domain" description="Erythromycin biosynthesis protein CIII-like C-terminal" evidence="4">
    <location>
        <begin position="406"/>
        <end position="514"/>
    </location>
</feature>
<protein>
    <submittedName>
        <fullName evidence="5">Uncharacterized protein</fullName>
    </submittedName>
</protein>
<dbReference type="PANTHER" id="PTHR48050:SF13">
    <property type="entry name" value="STEROL 3-BETA-GLUCOSYLTRANSFERASE UGT80A2"/>
    <property type="match status" value="1"/>
</dbReference>
<feature type="compositionally biased region" description="Low complexity" evidence="2">
    <location>
        <begin position="668"/>
        <end position="682"/>
    </location>
</feature>
<evidence type="ECO:0000256" key="1">
    <source>
        <dbReference type="ARBA" id="ARBA00022679"/>
    </source>
</evidence>
<dbReference type="CDD" id="cd03784">
    <property type="entry name" value="GT1_Gtf-like"/>
    <property type="match status" value="1"/>
</dbReference>
<evidence type="ECO:0000313" key="5">
    <source>
        <dbReference type="EMBL" id="RAL67831.1"/>
    </source>
</evidence>
<dbReference type="Pfam" id="PF03033">
    <property type="entry name" value="Glyco_transf_28"/>
    <property type="match status" value="1"/>
</dbReference>
<gene>
    <name evidence="5" type="ORF">DID88_008558</name>
</gene>
<evidence type="ECO:0000259" key="4">
    <source>
        <dbReference type="Pfam" id="PF06722"/>
    </source>
</evidence>
<sequence>MDSIPKRKVSDDGRINININQKTRKLSDLLIPALRNQLAINAEEDATPLPPGYIPPALGGLPGQTPPPKLSVVIHVVGSRGDVQPFVALGKILKSTYGHRVRLATHPTFKNFVEENGLEFFSIGGDPSELMAFMVKNPGLMPGFDSLKSGDVGKRRKGMEEIVLGCWRSCIEAGDGLGPAPVNSGSSLSLGLEAGINMDTNPSDKPFVADAIIANPPSFAHIHIAEKLGIPLHMMFTMPWSPTQSFPHPLANIQSSNADVNMTNFISYCLVEMMTWQGLGDVINRFRERALGLDPISLIWAPGMLSRLRVPYTYCWSPALIPKPKDWGKHISISGFYFLSLASSYTPQPDLAAFLADGPPPVYIGFGSIVVDDPNAMTTLIFEAVKKTGVRALVSKGWGGLGGDALDVPEGVFMLGNVPHDWLFQHVSCVVHHGGAGTTAAGIATGKPTVVVPFFGDQPFWGAMTARAGAGPLPIPYKQLTADKLAAAITDALKPETLAKAQELGAKIKEEKGSERTQTRLSALAANVLASENLISFADLKLYRAKEYETEDGPWDPISGGATALLGTIASLSMGVADFPIEIFRKVKRDKEAHIAAKEYSRSASATPKSPARHKSRDSLLLDEKSLRSVDVSLRQASESSGKASYESTLRSSDDIATPLTPTTTQDSSSNLTSPSITSPTIKHTNSLRQVLKENIKSGHSRSSSGSATPKEFDPSKLTIENAIGAGKGISRIVGAGLKSPMDFTLGLARGFHNAPKLYGDDTVRPQEKVTDFQSGLKAAGREFGYGMFDGITGLVTQPLRGAEKEGTAGLLKGIGKGIAGVVLKPGAAIWGLPGYTFMGIHKEVRKLFGSSVLNYIIAARTAQGFEDAQNCSREERLGIITRWNQHKGEYQNAKQNAHDKGPDGQGTGHTSPRGFFQTRHLTF</sequence>
<dbReference type="FunFam" id="3.40.50.2000:FF:000100">
    <property type="entry name" value="Glycosyltransferase family 1 protein"/>
    <property type="match status" value="1"/>
</dbReference>
<evidence type="ECO:0000256" key="2">
    <source>
        <dbReference type="SAM" id="MobiDB-lite"/>
    </source>
</evidence>
<feature type="region of interest" description="Disordered" evidence="2">
    <location>
        <begin position="633"/>
        <end position="685"/>
    </location>
</feature>
<feature type="region of interest" description="Disordered" evidence="2">
    <location>
        <begin position="893"/>
        <end position="915"/>
    </location>
</feature>
<dbReference type="Pfam" id="PF06722">
    <property type="entry name" value="EryCIII-like_C"/>
    <property type="match status" value="1"/>
</dbReference>
<name>A0A395J665_9HELO</name>
<dbReference type="Proteomes" id="UP000249056">
    <property type="component" value="Unassembled WGS sequence"/>
</dbReference>
<feature type="region of interest" description="Disordered" evidence="2">
    <location>
        <begin position="598"/>
        <end position="621"/>
    </location>
</feature>
<organism evidence="5 6">
    <name type="scientific">Monilinia fructigena</name>
    <dbReference type="NCBI Taxonomy" id="38457"/>
    <lineage>
        <taxon>Eukaryota</taxon>
        <taxon>Fungi</taxon>
        <taxon>Dikarya</taxon>
        <taxon>Ascomycota</taxon>
        <taxon>Pezizomycotina</taxon>
        <taxon>Leotiomycetes</taxon>
        <taxon>Helotiales</taxon>
        <taxon>Sclerotiniaceae</taxon>
        <taxon>Monilinia</taxon>
    </lineage>
</organism>
<dbReference type="FunFam" id="3.40.50.2000:FF:000009">
    <property type="entry name" value="Sterol 3-beta-glucosyltransferase UGT80A2"/>
    <property type="match status" value="1"/>
</dbReference>
<dbReference type="GO" id="GO:0016906">
    <property type="term" value="F:sterol 3-beta-glucosyltransferase activity"/>
    <property type="evidence" value="ECO:0007669"/>
    <property type="project" value="UniProtKB-ARBA"/>
</dbReference>
<dbReference type="SUPFAM" id="SSF53756">
    <property type="entry name" value="UDP-Glycosyltransferase/glycogen phosphorylase"/>
    <property type="match status" value="1"/>
</dbReference>
<proteinExistence type="predicted"/>
<dbReference type="OrthoDB" id="5835829at2759"/>
<accession>A0A395J665</accession>
<evidence type="ECO:0000313" key="6">
    <source>
        <dbReference type="Proteomes" id="UP000249056"/>
    </source>
</evidence>
<dbReference type="AlphaFoldDB" id="A0A395J665"/>
<reference evidence="5 6" key="1">
    <citation type="submission" date="2018-06" db="EMBL/GenBank/DDBJ databases">
        <title>Genome Sequence of the Brown Rot Fungal Pathogen Monilinia fructigena.</title>
        <authorList>
            <person name="Landi L."/>
            <person name="De Miccolis Angelini R.M."/>
            <person name="Pollastro S."/>
            <person name="Abate D."/>
            <person name="Faretra F."/>
            <person name="Romanazzi G."/>
        </authorList>
    </citation>
    <scope>NUCLEOTIDE SEQUENCE [LARGE SCALE GENOMIC DNA]</scope>
    <source>
        <strain evidence="5 6">Mfrg269</strain>
    </source>
</reference>
<dbReference type="EMBL" id="QKRW01000002">
    <property type="protein sequence ID" value="RAL67831.1"/>
    <property type="molecule type" value="Genomic_DNA"/>
</dbReference>
<evidence type="ECO:0000259" key="3">
    <source>
        <dbReference type="Pfam" id="PF03033"/>
    </source>
</evidence>
<dbReference type="GO" id="GO:0005975">
    <property type="term" value="P:carbohydrate metabolic process"/>
    <property type="evidence" value="ECO:0007669"/>
    <property type="project" value="InterPro"/>
</dbReference>
<keyword evidence="1" id="KW-0808">Transferase</keyword>